<dbReference type="Gene3D" id="3.30.420.40">
    <property type="match status" value="1"/>
</dbReference>
<dbReference type="UniPathway" id="UPA00544"/>
<keyword evidence="1" id="KW-0808">Transferase</keyword>
<evidence type="ECO:0000313" key="2">
    <source>
        <dbReference type="EMBL" id="TLD43186.1"/>
    </source>
</evidence>
<organism evidence="2 3">
    <name type="scientific">Candidatus Jettenia ecosi</name>
    <dbReference type="NCBI Taxonomy" id="2494326"/>
    <lineage>
        <taxon>Bacteria</taxon>
        <taxon>Pseudomonadati</taxon>
        <taxon>Planctomycetota</taxon>
        <taxon>Candidatus Brocadiia</taxon>
        <taxon>Candidatus Brocadiales</taxon>
        <taxon>Candidatus Brocadiaceae</taxon>
        <taxon>Candidatus Jettenia</taxon>
    </lineage>
</organism>
<keyword evidence="1" id="KW-0119">Carbohydrate metabolism</keyword>
<gene>
    <name evidence="1" type="primary">anmK</name>
    <name evidence="2" type="ORF">JETT_0490</name>
</gene>
<protein>
    <recommendedName>
        <fullName evidence="1">Anhydro-N-acetylmuramic acid kinase</fullName>
        <ecNumber evidence="1">2.7.1.170</ecNumber>
    </recommendedName>
    <alternativeName>
        <fullName evidence="1">AnhMurNAc kinase</fullName>
    </alternativeName>
</protein>
<dbReference type="InterPro" id="IPR005338">
    <property type="entry name" value="Anhydro_N_Ac-Mur_kinase"/>
</dbReference>
<dbReference type="EMBL" id="SULG01000006">
    <property type="protein sequence ID" value="TLD43186.1"/>
    <property type="molecule type" value="Genomic_DNA"/>
</dbReference>
<dbReference type="GO" id="GO:0016301">
    <property type="term" value="F:kinase activity"/>
    <property type="evidence" value="ECO:0007669"/>
    <property type="project" value="UniProtKB-KW"/>
</dbReference>
<dbReference type="Proteomes" id="UP000319783">
    <property type="component" value="Unassembled WGS sequence"/>
</dbReference>
<dbReference type="SUPFAM" id="SSF53067">
    <property type="entry name" value="Actin-like ATPase domain"/>
    <property type="match status" value="1"/>
</dbReference>
<feature type="binding site" evidence="1">
    <location>
        <begin position="21"/>
        <end position="28"/>
    </location>
    <ligand>
        <name>ATP</name>
        <dbReference type="ChEBI" id="CHEBI:30616"/>
    </ligand>
</feature>
<sequence length="433" mass="47028">MHEFLRLKNKNPKKVIGLMSGTSVDGIDACLVEISGNGIQTKTNILAFGTYPYHESTRAAIFDVCNPKTGTVDKICHLNFYLGKLFSEAAISVANKAQISITDVDLIGSHGQTIYHLPNPITQQDLPISQGKRNDGAGCEYFSTKLFSGRNAIPYNTQYLRSTLQIGEPSVIAQETGVTTVADFRPRDMAAEGQGAPLVPYVDFVLFRDKKRGRALQNIGGIANVTFLPQKCTPEDIIAFDTGPGNMIMDRIVELITNNTSHFDEGGILAAKGRTHDTLLTTLLAHPYFLKPPPKTTGREEFGKQFADELYKNALCSGVKEGDILTTVTAFTARTIADSYKRWIVTRHNLSEVILSGGGSYNATLIELLTHYLGPSIEIHTIDKFGIAPSAREALAFAILANETISGNANNIPSATGAKEAVILGKIIPGRKR</sequence>
<dbReference type="UniPathway" id="UPA00343"/>
<dbReference type="GO" id="GO:0016773">
    <property type="term" value="F:phosphotransferase activity, alcohol group as acceptor"/>
    <property type="evidence" value="ECO:0007669"/>
    <property type="project" value="UniProtKB-UniRule"/>
</dbReference>
<dbReference type="EC" id="2.7.1.170" evidence="1"/>
<comment type="similarity">
    <text evidence="1">Belongs to the anhydro-N-acetylmuramic acid kinase family.</text>
</comment>
<comment type="caution">
    <text evidence="2">The sequence shown here is derived from an EMBL/GenBank/DDBJ whole genome shotgun (WGS) entry which is preliminary data.</text>
</comment>
<dbReference type="GO" id="GO:0006040">
    <property type="term" value="P:amino sugar metabolic process"/>
    <property type="evidence" value="ECO:0007669"/>
    <property type="project" value="InterPro"/>
</dbReference>
<dbReference type="GO" id="GO:0009254">
    <property type="term" value="P:peptidoglycan turnover"/>
    <property type="evidence" value="ECO:0007669"/>
    <property type="project" value="UniProtKB-UniRule"/>
</dbReference>
<name>A0A533QEI7_9BACT</name>
<dbReference type="Pfam" id="PF03702">
    <property type="entry name" value="AnmK"/>
    <property type="match status" value="2"/>
</dbReference>
<keyword evidence="1" id="KW-0547">Nucleotide-binding</keyword>
<keyword evidence="1 2" id="KW-0418">Kinase</keyword>
<keyword evidence="1" id="KW-0067">ATP-binding</keyword>
<dbReference type="PANTHER" id="PTHR30605:SF0">
    <property type="entry name" value="ANHYDRO-N-ACETYLMURAMIC ACID KINASE"/>
    <property type="match status" value="1"/>
</dbReference>
<accession>A0A533QEI7</accession>
<evidence type="ECO:0000256" key="1">
    <source>
        <dbReference type="HAMAP-Rule" id="MF_01270"/>
    </source>
</evidence>
<comment type="pathway">
    <text evidence="1">Cell wall biogenesis; peptidoglycan recycling.</text>
</comment>
<comment type="catalytic activity">
    <reaction evidence="1">
        <text>1,6-anhydro-N-acetyl-beta-muramate + ATP + H2O = N-acetyl-D-muramate 6-phosphate + ADP + H(+)</text>
        <dbReference type="Rhea" id="RHEA:24952"/>
        <dbReference type="ChEBI" id="CHEBI:15377"/>
        <dbReference type="ChEBI" id="CHEBI:15378"/>
        <dbReference type="ChEBI" id="CHEBI:30616"/>
        <dbReference type="ChEBI" id="CHEBI:58690"/>
        <dbReference type="ChEBI" id="CHEBI:58722"/>
        <dbReference type="ChEBI" id="CHEBI:456216"/>
        <dbReference type="EC" id="2.7.1.170"/>
    </reaction>
</comment>
<dbReference type="GO" id="GO:0097175">
    <property type="term" value="P:1,6-anhydro-N-acetyl-beta-muramic acid catabolic process"/>
    <property type="evidence" value="ECO:0007669"/>
    <property type="project" value="UniProtKB-UniRule"/>
</dbReference>
<dbReference type="HAMAP" id="MF_01270">
    <property type="entry name" value="AnhMurNAc_kinase"/>
    <property type="match status" value="1"/>
</dbReference>
<proteinExistence type="inferred from homology"/>
<dbReference type="PANTHER" id="PTHR30605">
    <property type="entry name" value="ANHYDRO-N-ACETYLMURAMIC ACID KINASE"/>
    <property type="match status" value="1"/>
</dbReference>
<dbReference type="GO" id="GO:0005524">
    <property type="term" value="F:ATP binding"/>
    <property type="evidence" value="ECO:0007669"/>
    <property type="project" value="UniProtKB-UniRule"/>
</dbReference>
<dbReference type="AlphaFoldDB" id="A0A533QEI7"/>
<comment type="function">
    <text evidence="1">Catalyzes the specific phosphorylation of 1,6-anhydro-N-acetylmuramic acid (anhMurNAc) with the simultaneous cleavage of the 1,6-anhydro ring, generating MurNAc-6-P. Is required for the utilization of anhMurNAc either imported from the medium or derived from its own cell wall murein, and thus plays a role in cell wall recycling.</text>
</comment>
<dbReference type="CDD" id="cd24050">
    <property type="entry name" value="ASKHA_NBD_ANMK"/>
    <property type="match status" value="1"/>
</dbReference>
<reference evidence="2 3" key="1">
    <citation type="submission" date="2019-04" db="EMBL/GenBank/DDBJ databases">
        <title>Genome of a novel bacterium Candidatus Jettenia ecosi reconstructed from metagenome of an anammox bioreactor.</title>
        <authorList>
            <person name="Mardanov A.V."/>
            <person name="Beletsky A.V."/>
            <person name="Ravin N.V."/>
            <person name="Botchkova E.A."/>
            <person name="Litti Y.V."/>
            <person name="Nozhevnikova A.N."/>
        </authorList>
    </citation>
    <scope>NUCLEOTIDE SEQUENCE [LARGE SCALE GENOMIC DNA]</scope>
    <source>
        <strain evidence="2">J2</strain>
    </source>
</reference>
<evidence type="ECO:0000313" key="3">
    <source>
        <dbReference type="Proteomes" id="UP000319783"/>
    </source>
</evidence>
<dbReference type="InterPro" id="IPR043129">
    <property type="entry name" value="ATPase_NBD"/>
</dbReference>
<comment type="pathway">
    <text evidence="1">Amino-sugar metabolism; 1,6-anhydro-N-acetylmuramate degradation.</text>
</comment>